<organism evidence="1 2">
    <name type="scientific">Methylomarinum roseum</name>
    <dbReference type="NCBI Taxonomy" id="3067653"/>
    <lineage>
        <taxon>Bacteria</taxon>
        <taxon>Pseudomonadati</taxon>
        <taxon>Pseudomonadota</taxon>
        <taxon>Gammaproteobacteria</taxon>
        <taxon>Methylococcales</taxon>
        <taxon>Methylococcaceae</taxon>
        <taxon>Methylomarinum</taxon>
    </lineage>
</organism>
<evidence type="ECO:0000313" key="2">
    <source>
        <dbReference type="Proteomes" id="UP001225378"/>
    </source>
</evidence>
<keyword evidence="2" id="KW-1185">Reference proteome</keyword>
<name>A0AAU7P0P1_9GAMM</name>
<dbReference type="KEGG" id="mech:Q9L42_020590"/>
<geneLocation type="plasmid" evidence="1 2">
    <name>unnamed2</name>
</geneLocation>
<evidence type="ECO:0000313" key="1">
    <source>
        <dbReference type="EMBL" id="XBS22712.1"/>
    </source>
</evidence>
<keyword evidence="1" id="KW-0614">Plasmid</keyword>
<dbReference type="Proteomes" id="UP001225378">
    <property type="component" value="Plasmid unnamed2"/>
</dbReference>
<accession>A0AAU7P0P1</accession>
<sequence>MSSKDTRSILELLPDVIKALKELPNTALQDNRYKNTLELLSALENASIPKQVAITLEGGLVTAVVSHDDHPIDVYVVDYDSETADDNELYEIPQGDGSISEASIHCESVSQAAIDLDITIRNFHEDLTLDKLEKLAP</sequence>
<dbReference type="EMBL" id="CP157744">
    <property type="protein sequence ID" value="XBS22712.1"/>
    <property type="molecule type" value="Genomic_DNA"/>
</dbReference>
<dbReference type="RefSeq" id="WP_305910559.1">
    <property type="nucleotide sequence ID" value="NZ_CP157744.1"/>
</dbReference>
<proteinExistence type="predicted"/>
<dbReference type="AlphaFoldDB" id="A0AAU7P0P1"/>
<protein>
    <submittedName>
        <fullName evidence="1">Uncharacterized protein</fullName>
    </submittedName>
</protein>
<gene>
    <name evidence="1" type="ORF">Q9L42_020590</name>
</gene>
<reference evidence="1 2" key="1">
    <citation type="journal article" date="2024" name="Microbiology">
        <title>Methylomarinum rosea sp. nov., a novel halophilic methanotrophic bacterium from the hypersaline Lake Elton.</title>
        <authorList>
            <person name="Suleimanov R.Z."/>
            <person name="Oshkin I.Y."/>
            <person name="Danilova O.V."/>
            <person name="Suzina N.E."/>
            <person name="Dedysh S.N."/>
        </authorList>
    </citation>
    <scope>NUCLEOTIDE SEQUENCE [LARGE SCALE GENOMIC DNA]</scope>
    <source>
        <strain evidence="1 2">Ch1-1</strain>
        <plasmid evidence="2">unnamed2</plasmid>
    </source>
</reference>